<evidence type="ECO:0000313" key="2">
    <source>
        <dbReference type="Proteomes" id="UP000824533"/>
    </source>
</evidence>
<reference evidence="1 2" key="1">
    <citation type="journal article" date="2021" name="Front. Genet.">
        <title>Chromosome-Level Genome Assembly Reveals Significant Gene Expansion in the Toll and IMD Signaling Pathways of Dendrolimus kikuchii.</title>
        <authorList>
            <person name="Zhou J."/>
            <person name="Wu P."/>
            <person name="Xiong Z."/>
            <person name="Liu N."/>
            <person name="Zhao N."/>
            <person name="Ji M."/>
            <person name="Qiu Y."/>
            <person name="Yang B."/>
        </authorList>
    </citation>
    <scope>NUCLEOTIDE SEQUENCE [LARGE SCALE GENOMIC DNA]</scope>
    <source>
        <strain evidence="1">Ann1</strain>
    </source>
</reference>
<sequence>MVALTPVVATGAVQKRRKRDERFGLAARRMLKEAEKLYSSAPPKNVPEKQPRPAEARGTCSYERKPPNPDTN</sequence>
<accession>A0ACC1CLG5</accession>
<name>A0ACC1CLG5_9NEOP</name>
<proteinExistence type="predicted"/>
<comment type="caution">
    <text evidence="1">The sequence shown here is derived from an EMBL/GenBank/DDBJ whole genome shotgun (WGS) entry which is preliminary data.</text>
</comment>
<organism evidence="1 2">
    <name type="scientific">Dendrolimus kikuchii</name>
    <dbReference type="NCBI Taxonomy" id="765133"/>
    <lineage>
        <taxon>Eukaryota</taxon>
        <taxon>Metazoa</taxon>
        <taxon>Ecdysozoa</taxon>
        <taxon>Arthropoda</taxon>
        <taxon>Hexapoda</taxon>
        <taxon>Insecta</taxon>
        <taxon>Pterygota</taxon>
        <taxon>Neoptera</taxon>
        <taxon>Endopterygota</taxon>
        <taxon>Lepidoptera</taxon>
        <taxon>Glossata</taxon>
        <taxon>Ditrysia</taxon>
        <taxon>Bombycoidea</taxon>
        <taxon>Lasiocampidae</taxon>
        <taxon>Dendrolimus</taxon>
    </lineage>
</organism>
<gene>
    <name evidence="1" type="ORF">K1T71_012305</name>
</gene>
<evidence type="ECO:0000313" key="1">
    <source>
        <dbReference type="EMBL" id="KAJ0172332.1"/>
    </source>
</evidence>
<dbReference type="EMBL" id="CM034408">
    <property type="protein sequence ID" value="KAJ0172332.1"/>
    <property type="molecule type" value="Genomic_DNA"/>
</dbReference>
<dbReference type="Proteomes" id="UP000824533">
    <property type="component" value="Linkage Group LG22"/>
</dbReference>
<protein>
    <submittedName>
        <fullName evidence="1">Uncharacterized protein</fullName>
    </submittedName>
</protein>
<keyword evidence="2" id="KW-1185">Reference proteome</keyword>